<dbReference type="SUPFAM" id="SSF64182">
    <property type="entry name" value="DHH phosphoesterases"/>
    <property type="match status" value="1"/>
</dbReference>
<reference evidence="2 3" key="1">
    <citation type="submission" date="2017-04" db="EMBL/GenBank/DDBJ databases">
        <title>Genome Sequence of the Model Brown-Rot Fungus Postia placenta SB12.</title>
        <authorList>
            <consortium name="DOE Joint Genome Institute"/>
            <person name="Gaskell J."/>
            <person name="Kersten P."/>
            <person name="Larrondo L.F."/>
            <person name="Canessa P."/>
            <person name="Martinez D."/>
            <person name="Hibbett D."/>
            <person name="Schmoll M."/>
            <person name="Kubicek C.P."/>
            <person name="Martinez A.T."/>
            <person name="Yadav J."/>
            <person name="Master E."/>
            <person name="Magnuson J.K."/>
            <person name="James T."/>
            <person name="Yaver D."/>
            <person name="Berka R."/>
            <person name="Labutti K."/>
            <person name="Lipzen A."/>
            <person name="Aerts A."/>
            <person name="Barry K."/>
            <person name="Henrissat B."/>
            <person name="Blanchette R."/>
            <person name="Grigoriev I."/>
            <person name="Cullen D."/>
        </authorList>
    </citation>
    <scope>NUCLEOTIDE SEQUENCE [LARGE SCALE GENOMIC DNA]</scope>
    <source>
        <strain evidence="2 3">MAD-698-R-SB12</strain>
    </source>
</reference>
<sequence>MVIPYLLQACSSRTGSYSSHHIVTNHINDRFARSAAAQLPTLLLPDKDADGLCSGLILYRTLLALGLHADRLSVHFVSKGSNIHTADERARIARYTPRYVIVCDQGSRPGPPIVDAPGVRTLIVDHHLSDEFPDGAEVLSAAHHEPVATSSTLTYLLCRPLVSAAAPAVLLKQLEYLCVIGTMGDLGTAFRWEAPFPDMRACLKEWTKKVLGEAVSLLNAPRRTAKYDVLSAWNALLHASSPRDLVSRSSIHSGRLYEAREDVRIEIERCTHTAPTFSGDGQVALIRISSGAQVHPLIATRWASTLKSARLKIVMCANSGYLEGQGMMNFACRVARCALQRSGQQGGVHDINIIAMLKDYAERVPGLREAMGDDFARGHKQASGGIVSISLFEQLWEIMLKAEAPADNTGMQICDLLMWSLSG</sequence>
<evidence type="ECO:0000259" key="1">
    <source>
        <dbReference type="Pfam" id="PF01368"/>
    </source>
</evidence>
<protein>
    <recommendedName>
        <fullName evidence="1">DDH domain-containing protein</fullName>
    </recommendedName>
</protein>
<dbReference type="PANTHER" id="PTHR30255:SF2">
    <property type="entry name" value="SINGLE-STRANDED-DNA-SPECIFIC EXONUCLEASE RECJ"/>
    <property type="match status" value="1"/>
</dbReference>
<dbReference type="GeneID" id="36328698"/>
<accession>A0A1X6NI13</accession>
<dbReference type="Gene3D" id="3.90.1640.30">
    <property type="match status" value="1"/>
</dbReference>
<dbReference type="InterPro" id="IPR038763">
    <property type="entry name" value="DHH_sf"/>
</dbReference>
<dbReference type="AlphaFoldDB" id="A0A1X6NI13"/>
<dbReference type="RefSeq" id="XP_024344954.1">
    <property type="nucleotide sequence ID" value="XM_024483749.1"/>
</dbReference>
<keyword evidence="3" id="KW-1185">Reference proteome</keyword>
<dbReference type="Pfam" id="PF01368">
    <property type="entry name" value="DHH"/>
    <property type="match status" value="1"/>
</dbReference>
<name>A0A1X6NI13_9APHY</name>
<dbReference type="OrthoDB" id="284473at2759"/>
<dbReference type="GO" id="GO:0004527">
    <property type="term" value="F:exonuclease activity"/>
    <property type="evidence" value="ECO:0007669"/>
    <property type="project" value="UniProtKB-KW"/>
</dbReference>
<evidence type="ECO:0000313" key="2">
    <source>
        <dbReference type="EMBL" id="OSX68160.1"/>
    </source>
</evidence>
<dbReference type="Proteomes" id="UP000194127">
    <property type="component" value="Unassembled WGS sequence"/>
</dbReference>
<dbReference type="PANTHER" id="PTHR30255">
    <property type="entry name" value="SINGLE-STRANDED-DNA-SPECIFIC EXONUCLEASE RECJ"/>
    <property type="match status" value="1"/>
</dbReference>
<proteinExistence type="predicted"/>
<feature type="domain" description="DDH" evidence="1">
    <location>
        <begin position="44"/>
        <end position="162"/>
    </location>
</feature>
<dbReference type="InterPro" id="IPR051673">
    <property type="entry name" value="SSDNA_exonuclease_RecJ"/>
</dbReference>
<evidence type="ECO:0000313" key="3">
    <source>
        <dbReference type="Proteomes" id="UP000194127"/>
    </source>
</evidence>
<dbReference type="EMBL" id="KZ110591">
    <property type="protein sequence ID" value="OSX68160.1"/>
    <property type="molecule type" value="Genomic_DNA"/>
</dbReference>
<dbReference type="STRING" id="670580.A0A1X6NI13"/>
<organism evidence="2 3">
    <name type="scientific">Postia placenta MAD-698-R-SB12</name>
    <dbReference type="NCBI Taxonomy" id="670580"/>
    <lineage>
        <taxon>Eukaryota</taxon>
        <taxon>Fungi</taxon>
        <taxon>Dikarya</taxon>
        <taxon>Basidiomycota</taxon>
        <taxon>Agaricomycotina</taxon>
        <taxon>Agaricomycetes</taxon>
        <taxon>Polyporales</taxon>
        <taxon>Adustoporiaceae</taxon>
        <taxon>Rhodonia</taxon>
    </lineage>
</organism>
<gene>
    <name evidence="2" type="ORF">POSPLADRAFT_1128562</name>
</gene>
<dbReference type="InterPro" id="IPR001667">
    <property type="entry name" value="DDH_dom"/>
</dbReference>